<reference evidence="2" key="1">
    <citation type="submission" date="2023-06" db="EMBL/GenBank/DDBJ databases">
        <title>Genome-scale phylogeny and comparative genomics of the fungal order Sordariales.</title>
        <authorList>
            <consortium name="Lawrence Berkeley National Laboratory"/>
            <person name="Hensen N."/>
            <person name="Bonometti L."/>
            <person name="Westerberg I."/>
            <person name="Brannstrom I.O."/>
            <person name="Guillou S."/>
            <person name="Cros-Aarteil S."/>
            <person name="Calhoun S."/>
            <person name="Haridas S."/>
            <person name="Kuo A."/>
            <person name="Mondo S."/>
            <person name="Pangilinan J."/>
            <person name="Riley R."/>
            <person name="Labutti K."/>
            <person name="Andreopoulos B."/>
            <person name="Lipzen A."/>
            <person name="Chen C."/>
            <person name="Yanf M."/>
            <person name="Daum C."/>
            <person name="Ng V."/>
            <person name="Clum A."/>
            <person name="Steindorff A."/>
            <person name="Ohm R."/>
            <person name="Martin F."/>
            <person name="Silar P."/>
            <person name="Natvig D."/>
            <person name="Lalanne C."/>
            <person name="Gautier V."/>
            <person name="Ament-Velasquez S.L."/>
            <person name="Kruys A."/>
            <person name="Hutchinson M.I."/>
            <person name="Powell A.J."/>
            <person name="Barry K."/>
            <person name="Miller A.N."/>
            <person name="Grigoriev I.V."/>
            <person name="Debuchy R."/>
            <person name="Gladieux P."/>
            <person name="Thoren M.H."/>
            <person name="Johannesson H."/>
        </authorList>
    </citation>
    <scope>NUCLEOTIDE SEQUENCE</scope>
    <source>
        <strain evidence="2">CBS 606.72</strain>
    </source>
</reference>
<feature type="chain" id="PRO_5041322734" description="Secreted protein" evidence="1">
    <location>
        <begin position="25"/>
        <end position="116"/>
    </location>
</feature>
<dbReference type="EMBL" id="JAULSU010000006">
    <property type="protein sequence ID" value="KAK0614654.1"/>
    <property type="molecule type" value="Genomic_DNA"/>
</dbReference>
<dbReference type="AlphaFoldDB" id="A0AA39WFX4"/>
<keyword evidence="1" id="KW-0732">Signal</keyword>
<name>A0AA39WFX4_9PEZI</name>
<evidence type="ECO:0008006" key="4">
    <source>
        <dbReference type="Google" id="ProtNLM"/>
    </source>
</evidence>
<evidence type="ECO:0000256" key="1">
    <source>
        <dbReference type="SAM" id="SignalP"/>
    </source>
</evidence>
<organism evidence="2 3">
    <name type="scientific">Immersiella caudata</name>
    <dbReference type="NCBI Taxonomy" id="314043"/>
    <lineage>
        <taxon>Eukaryota</taxon>
        <taxon>Fungi</taxon>
        <taxon>Dikarya</taxon>
        <taxon>Ascomycota</taxon>
        <taxon>Pezizomycotina</taxon>
        <taxon>Sordariomycetes</taxon>
        <taxon>Sordariomycetidae</taxon>
        <taxon>Sordariales</taxon>
        <taxon>Lasiosphaeriaceae</taxon>
        <taxon>Immersiella</taxon>
    </lineage>
</organism>
<dbReference type="Proteomes" id="UP001175000">
    <property type="component" value="Unassembled WGS sequence"/>
</dbReference>
<proteinExistence type="predicted"/>
<evidence type="ECO:0000313" key="3">
    <source>
        <dbReference type="Proteomes" id="UP001175000"/>
    </source>
</evidence>
<feature type="signal peptide" evidence="1">
    <location>
        <begin position="1"/>
        <end position="24"/>
    </location>
</feature>
<protein>
    <recommendedName>
        <fullName evidence="4">Secreted protein</fullName>
    </recommendedName>
</protein>
<sequence length="116" mass="13143">MARWGFTWPPWGWWLSCSPELSLTDEGKNAIPTKTIIKHSRLKHPRPELQNTRDPMCGKSGTVQVRKNISRCTKYVPKCELISPDRIIPSSVSKTSSRTNPTKFLSIGYPSGFPEN</sequence>
<accession>A0AA39WFX4</accession>
<keyword evidence="3" id="KW-1185">Reference proteome</keyword>
<dbReference type="PROSITE" id="PS51257">
    <property type="entry name" value="PROKAR_LIPOPROTEIN"/>
    <property type="match status" value="1"/>
</dbReference>
<gene>
    <name evidence="2" type="ORF">B0T14DRAFT_312179</name>
</gene>
<evidence type="ECO:0000313" key="2">
    <source>
        <dbReference type="EMBL" id="KAK0614654.1"/>
    </source>
</evidence>
<comment type="caution">
    <text evidence="2">The sequence shown here is derived from an EMBL/GenBank/DDBJ whole genome shotgun (WGS) entry which is preliminary data.</text>
</comment>